<name>A0AAV4H4H1_9GAST</name>
<dbReference type="AlphaFoldDB" id="A0AAV4H4H1"/>
<dbReference type="Gene3D" id="2.30.180.10">
    <property type="entry name" value="FAS1 domain"/>
    <property type="match status" value="1"/>
</dbReference>
<dbReference type="Pfam" id="PF02469">
    <property type="entry name" value="Fasciclin"/>
    <property type="match status" value="1"/>
</dbReference>
<dbReference type="SUPFAM" id="SSF82153">
    <property type="entry name" value="FAS1 domain"/>
    <property type="match status" value="1"/>
</dbReference>
<gene>
    <name evidence="2" type="ORF">ElyMa_006217500</name>
</gene>
<dbReference type="InterPro" id="IPR036378">
    <property type="entry name" value="FAS1_dom_sf"/>
</dbReference>
<comment type="caution">
    <text evidence="2">The sequence shown here is derived from an EMBL/GenBank/DDBJ whole genome shotgun (WGS) entry which is preliminary data.</text>
</comment>
<accession>A0AAV4H4H1</accession>
<organism evidence="2 3">
    <name type="scientific">Elysia marginata</name>
    <dbReference type="NCBI Taxonomy" id="1093978"/>
    <lineage>
        <taxon>Eukaryota</taxon>
        <taxon>Metazoa</taxon>
        <taxon>Spiralia</taxon>
        <taxon>Lophotrochozoa</taxon>
        <taxon>Mollusca</taxon>
        <taxon>Gastropoda</taxon>
        <taxon>Heterobranchia</taxon>
        <taxon>Euthyneura</taxon>
        <taxon>Panpulmonata</taxon>
        <taxon>Sacoglossa</taxon>
        <taxon>Placobranchoidea</taxon>
        <taxon>Plakobranchidae</taxon>
        <taxon>Elysia</taxon>
    </lineage>
</organism>
<evidence type="ECO:0000259" key="1">
    <source>
        <dbReference type="PROSITE" id="PS50213"/>
    </source>
</evidence>
<dbReference type="PROSITE" id="PS50213">
    <property type="entry name" value="FAS1"/>
    <property type="match status" value="1"/>
</dbReference>
<evidence type="ECO:0000313" key="3">
    <source>
        <dbReference type="Proteomes" id="UP000762676"/>
    </source>
</evidence>
<dbReference type="Proteomes" id="UP000762676">
    <property type="component" value="Unassembled WGS sequence"/>
</dbReference>
<proteinExistence type="predicted"/>
<reference evidence="2 3" key="1">
    <citation type="journal article" date="2021" name="Elife">
        <title>Chloroplast acquisition without the gene transfer in kleptoplastic sea slugs, Plakobranchus ocellatus.</title>
        <authorList>
            <person name="Maeda T."/>
            <person name="Takahashi S."/>
            <person name="Yoshida T."/>
            <person name="Shimamura S."/>
            <person name="Takaki Y."/>
            <person name="Nagai Y."/>
            <person name="Toyoda A."/>
            <person name="Suzuki Y."/>
            <person name="Arimoto A."/>
            <person name="Ishii H."/>
            <person name="Satoh N."/>
            <person name="Nishiyama T."/>
            <person name="Hasebe M."/>
            <person name="Maruyama T."/>
            <person name="Minagawa J."/>
            <person name="Obokata J."/>
            <person name="Shigenobu S."/>
        </authorList>
    </citation>
    <scope>NUCLEOTIDE SEQUENCE [LARGE SCALE GENOMIC DNA]</scope>
</reference>
<evidence type="ECO:0000313" key="2">
    <source>
        <dbReference type="EMBL" id="GFR93102.1"/>
    </source>
</evidence>
<dbReference type="EMBL" id="BMAT01012483">
    <property type="protein sequence ID" value="GFR93102.1"/>
    <property type="molecule type" value="Genomic_DNA"/>
</dbReference>
<protein>
    <submittedName>
        <fullName evidence="2">Beta-Ig-H3/fasciclin</fullName>
    </submittedName>
</protein>
<sequence length="71" mass="7867">MRHSLTFPSADRRHDNLMVLEDFATGDIMVNTANIVQKDISATNGVVHIIDEVLIPARVLLHMEDQGLTIG</sequence>
<feature type="domain" description="FAS1" evidence="1">
    <location>
        <begin position="1"/>
        <end position="54"/>
    </location>
</feature>
<keyword evidence="3" id="KW-1185">Reference proteome</keyword>
<dbReference type="InterPro" id="IPR000782">
    <property type="entry name" value="FAS1_domain"/>
</dbReference>